<dbReference type="Proteomes" id="UP000729402">
    <property type="component" value="Unassembled WGS sequence"/>
</dbReference>
<evidence type="ECO:0000256" key="1">
    <source>
        <dbReference type="SAM" id="SignalP"/>
    </source>
</evidence>
<evidence type="ECO:0000313" key="3">
    <source>
        <dbReference type="Proteomes" id="UP000729402"/>
    </source>
</evidence>
<name>A0A8J6BGW4_ZIZPA</name>
<reference evidence="2" key="1">
    <citation type="journal article" date="2021" name="bioRxiv">
        <title>Whole Genome Assembly and Annotation of Northern Wild Rice, Zizania palustris L., Supports a Whole Genome Duplication in the Zizania Genus.</title>
        <authorList>
            <person name="Haas M."/>
            <person name="Kono T."/>
            <person name="Macchietto M."/>
            <person name="Millas R."/>
            <person name="McGilp L."/>
            <person name="Shao M."/>
            <person name="Duquette J."/>
            <person name="Hirsch C.N."/>
            <person name="Kimball J."/>
        </authorList>
    </citation>
    <scope>NUCLEOTIDE SEQUENCE</scope>
    <source>
        <tissue evidence="2">Fresh leaf tissue</tissue>
    </source>
</reference>
<feature type="chain" id="PRO_5035303411" evidence="1">
    <location>
        <begin position="21"/>
        <end position="81"/>
    </location>
</feature>
<feature type="signal peptide" evidence="1">
    <location>
        <begin position="1"/>
        <end position="20"/>
    </location>
</feature>
<dbReference type="AlphaFoldDB" id="A0A8J6BGW4"/>
<sequence length="81" mass="8868">MKNAFMLLLVLGSLAIVAQGDKPSGLPEDMCIFTTSCFNIRPRCYRCLTDPNPLHGLFWTMTECLQKCPSSLATTASLPSV</sequence>
<organism evidence="2 3">
    <name type="scientific">Zizania palustris</name>
    <name type="common">Northern wild rice</name>
    <dbReference type="NCBI Taxonomy" id="103762"/>
    <lineage>
        <taxon>Eukaryota</taxon>
        <taxon>Viridiplantae</taxon>
        <taxon>Streptophyta</taxon>
        <taxon>Embryophyta</taxon>
        <taxon>Tracheophyta</taxon>
        <taxon>Spermatophyta</taxon>
        <taxon>Magnoliopsida</taxon>
        <taxon>Liliopsida</taxon>
        <taxon>Poales</taxon>
        <taxon>Poaceae</taxon>
        <taxon>BOP clade</taxon>
        <taxon>Oryzoideae</taxon>
        <taxon>Oryzeae</taxon>
        <taxon>Zizaniinae</taxon>
        <taxon>Zizania</taxon>
    </lineage>
</organism>
<reference evidence="2" key="2">
    <citation type="submission" date="2021-02" db="EMBL/GenBank/DDBJ databases">
        <authorList>
            <person name="Kimball J.A."/>
            <person name="Haas M.W."/>
            <person name="Macchietto M."/>
            <person name="Kono T."/>
            <person name="Duquette J."/>
            <person name="Shao M."/>
        </authorList>
    </citation>
    <scope>NUCLEOTIDE SEQUENCE</scope>
    <source>
        <tissue evidence="2">Fresh leaf tissue</tissue>
    </source>
</reference>
<comment type="caution">
    <text evidence="2">The sequence shown here is derived from an EMBL/GenBank/DDBJ whole genome shotgun (WGS) entry which is preliminary data.</text>
</comment>
<protein>
    <submittedName>
        <fullName evidence="2">Uncharacterized protein</fullName>
    </submittedName>
</protein>
<gene>
    <name evidence="2" type="ORF">GUJ93_ZPchr0010g9376</name>
</gene>
<evidence type="ECO:0000313" key="2">
    <source>
        <dbReference type="EMBL" id="KAG8084415.1"/>
    </source>
</evidence>
<proteinExistence type="predicted"/>
<accession>A0A8J6BGW4</accession>
<keyword evidence="1" id="KW-0732">Signal</keyword>
<keyword evidence="3" id="KW-1185">Reference proteome</keyword>
<dbReference type="EMBL" id="JAAALK010000082">
    <property type="protein sequence ID" value="KAG8084415.1"/>
    <property type="molecule type" value="Genomic_DNA"/>
</dbReference>